<name>A0A016W6Y6_9BILA</name>
<organism evidence="1 2">
    <name type="scientific">Ancylostoma ceylanicum</name>
    <dbReference type="NCBI Taxonomy" id="53326"/>
    <lineage>
        <taxon>Eukaryota</taxon>
        <taxon>Metazoa</taxon>
        <taxon>Ecdysozoa</taxon>
        <taxon>Nematoda</taxon>
        <taxon>Chromadorea</taxon>
        <taxon>Rhabditida</taxon>
        <taxon>Rhabditina</taxon>
        <taxon>Rhabditomorpha</taxon>
        <taxon>Strongyloidea</taxon>
        <taxon>Ancylostomatidae</taxon>
        <taxon>Ancylostomatinae</taxon>
        <taxon>Ancylostoma</taxon>
    </lineage>
</organism>
<dbReference type="AlphaFoldDB" id="A0A016W6Y6"/>
<proteinExistence type="predicted"/>
<evidence type="ECO:0000313" key="1">
    <source>
        <dbReference type="EMBL" id="EYC35579.1"/>
    </source>
</evidence>
<comment type="caution">
    <text evidence="1">The sequence shown here is derived from an EMBL/GenBank/DDBJ whole genome shotgun (WGS) entry which is preliminary data.</text>
</comment>
<dbReference type="EMBL" id="JARK01000621">
    <property type="protein sequence ID" value="EYC35579.1"/>
    <property type="molecule type" value="Genomic_DNA"/>
</dbReference>
<keyword evidence="2" id="KW-1185">Reference proteome</keyword>
<accession>A0A016W6Y6</accession>
<dbReference type="Proteomes" id="UP000024635">
    <property type="component" value="Unassembled WGS sequence"/>
</dbReference>
<reference evidence="2" key="1">
    <citation type="journal article" date="2015" name="Nat. Genet.">
        <title>The genome and transcriptome of the zoonotic hookworm Ancylostoma ceylanicum identify infection-specific gene families.</title>
        <authorList>
            <person name="Schwarz E.M."/>
            <person name="Hu Y."/>
            <person name="Antoshechkin I."/>
            <person name="Miller M.M."/>
            <person name="Sternberg P.W."/>
            <person name="Aroian R.V."/>
        </authorList>
    </citation>
    <scope>NUCLEOTIDE SEQUENCE</scope>
    <source>
        <strain evidence="2">HY135</strain>
    </source>
</reference>
<evidence type="ECO:0000313" key="2">
    <source>
        <dbReference type="Proteomes" id="UP000024635"/>
    </source>
</evidence>
<sequence length="91" mass="10950">MLLKWKWKTTMENWWKYGNNFELQCYTEPSNFYWKNASTWWRIITVPQSKTHEKHRGYSATTSSGINQCHLRKRKPVVSFSADHSPQEVKV</sequence>
<gene>
    <name evidence="1" type="primary">Acey_s1021.g3416</name>
    <name evidence="1" type="ORF">Y032_1021g3416</name>
</gene>
<protein>
    <submittedName>
        <fullName evidence="1">Uncharacterized protein</fullName>
    </submittedName>
</protein>